<sequence length="315" mass="35569">MSLLLRKMIFSKAINIERKHFCTNRVKNSFLKPVSLAYAIYENTSVTETLSQPLIVMHGLFGSKSNWNTLCKVFQQKTYPHRKIIAIDARNHGDSPHTLHHSYELLALDLKNFMDEVGIKKASFLGHSMGGRATMLFALQYPELVEKLIVVDISPISTSPDISTLPVYMNALKSLNIPNNIPLSTARTNADKQLAERGVSSKGLRAFLLTNLFQNPDGSFNWRVNLPTLLTNLDNIREFPYEEGKVFNGPTLFIGGSASDYIIESDIPKIKKIFTNSEIQYIEGAGHWVHSQKPTEFLQISLEFLNRRIDSGRDV</sequence>
<comment type="catalytic activity">
    <reaction evidence="5">
        <text>a 1,2-diacyl-sn-glycerol + H2O = a 2-acylglycerol + a fatty acid + H(+)</text>
        <dbReference type="Rhea" id="RHEA:33275"/>
        <dbReference type="ChEBI" id="CHEBI:15377"/>
        <dbReference type="ChEBI" id="CHEBI:15378"/>
        <dbReference type="ChEBI" id="CHEBI:17389"/>
        <dbReference type="ChEBI" id="CHEBI:17815"/>
        <dbReference type="ChEBI" id="CHEBI:28868"/>
        <dbReference type="EC" id="3.1.1.116"/>
    </reaction>
</comment>
<dbReference type="Pfam" id="PF00561">
    <property type="entry name" value="Abhydrolase_1"/>
    <property type="match status" value="1"/>
</dbReference>
<evidence type="ECO:0000313" key="13">
    <source>
        <dbReference type="EMBL" id="KAK9874452.1"/>
    </source>
</evidence>
<comment type="catalytic activity">
    <reaction evidence="9">
        <text>1,2-didecanoylglycerol + H2O = decanoylglycerol + decanoate + H(+)</text>
        <dbReference type="Rhea" id="RHEA:48596"/>
        <dbReference type="ChEBI" id="CHEBI:11152"/>
        <dbReference type="ChEBI" id="CHEBI:15377"/>
        <dbReference type="ChEBI" id="CHEBI:15378"/>
        <dbReference type="ChEBI" id="CHEBI:27689"/>
        <dbReference type="ChEBI" id="CHEBI:90605"/>
    </reaction>
</comment>
<organism evidence="13 14">
    <name type="scientific">Henosepilachna vigintioctopunctata</name>
    <dbReference type="NCBI Taxonomy" id="420089"/>
    <lineage>
        <taxon>Eukaryota</taxon>
        <taxon>Metazoa</taxon>
        <taxon>Ecdysozoa</taxon>
        <taxon>Arthropoda</taxon>
        <taxon>Hexapoda</taxon>
        <taxon>Insecta</taxon>
        <taxon>Pterygota</taxon>
        <taxon>Neoptera</taxon>
        <taxon>Endopterygota</taxon>
        <taxon>Coleoptera</taxon>
        <taxon>Polyphaga</taxon>
        <taxon>Cucujiformia</taxon>
        <taxon>Coccinelloidea</taxon>
        <taxon>Coccinellidae</taxon>
        <taxon>Epilachninae</taxon>
        <taxon>Epilachnini</taxon>
        <taxon>Henosepilachna</taxon>
    </lineage>
</organism>
<dbReference type="PRINTS" id="PR00412">
    <property type="entry name" value="EPOXHYDRLASE"/>
</dbReference>
<comment type="catalytic activity">
    <reaction evidence="10">
        <text>1-octadecanoyl-2-(9Z-octadecenoyl)-sn-glycerol + H2O = 2-(9Z-octadecenoyl)-glycerol + octadecanoate + H(+)</text>
        <dbReference type="Rhea" id="RHEA:77103"/>
        <dbReference type="ChEBI" id="CHEBI:15377"/>
        <dbReference type="ChEBI" id="CHEBI:15378"/>
        <dbReference type="ChEBI" id="CHEBI:25629"/>
        <dbReference type="ChEBI" id="CHEBI:73990"/>
        <dbReference type="ChEBI" id="CHEBI:75468"/>
    </reaction>
</comment>
<accession>A0AAW1TSH5</accession>
<reference evidence="13 14" key="1">
    <citation type="submission" date="2023-03" db="EMBL/GenBank/DDBJ databases">
        <title>Genome insight into feeding habits of ladybird beetles.</title>
        <authorList>
            <person name="Li H.-S."/>
            <person name="Huang Y.-H."/>
            <person name="Pang H."/>
        </authorList>
    </citation>
    <scope>NUCLEOTIDE SEQUENCE [LARGE SCALE GENOMIC DNA]</scope>
    <source>
        <strain evidence="13">SYSU_2023b</strain>
        <tissue evidence="13">Whole body</tissue>
    </source>
</reference>
<proteinExistence type="inferred from homology"/>
<evidence type="ECO:0000256" key="9">
    <source>
        <dbReference type="ARBA" id="ARBA00048504"/>
    </source>
</evidence>
<evidence type="ECO:0000256" key="5">
    <source>
        <dbReference type="ARBA" id="ARBA00043667"/>
    </source>
</evidence>
<dbReference type="PANTHER" id="PTHR46118:SF4">
    <property type="entry name" value="PROTEIN ABHD11"/>
    <property type="match status" value="1"/>
</dbReference>
<evidence type="ECO:0000256" key="6">
    <source>
        <dbReference type="ARBA" id="ARBA00043742"/>
    </source>
</evidence>
<evidence type="ECO:0000256" key="11">
    <source>
        <dbReference type="ARBA" id="ARBA00048919"/>
    </source>
</evidence>
<dbReference type="SUPFAM" id="SSF53474">
    <property type="entry name" value="alpha/beta-Hydrolases"/>
    <property type="match status" value="1"/>
</dbReference>
<name>A0AAW1TSH5_9CUCU</name>
<keyword evidence="2" id="KW-0378">Hydrolase</keyword>
<evidence type="ECO:0000256" key="8">
    <source>
        <dbReference type="ARBA" id="ARBA00048283"/>
    </source>
</evidence>
<comment type="catalytic activity">
    <reaction evidence="8">
        <text>1-octadecanoyl-2-(4Z,7Z,10Z,13Z,16Z,19Z-docosahexaenoyl)-sn-glycerol + H2O = 2-(4Z,7Z,10Z,13Z,16Z,19Z-docosahexaenoyl)-glycerol + octadecanoate + H(+)</text>
        <dbReference type="Rhea" id="RHEA:77107"/>
        <dbReference type="ChEBI" id="CHEBI:15377"/>
        <dbReference type="ChEBI" id="CHEBI:15378"/>
        <dbReference type="ChEBI" id="CHEBI:25629"/>
        <dbReference type="ChEBI" id="CHEBI:77129"/>
        <dbReference type="ChEBI" id="CHEBI:186738"/>
    </reaction>
</comment>
<evidence type="ECO:0000256" key="3">
    <source>
        <dbReference type="ARBA" id="ARBA00026104"/>
    </source>
</evidence>
<dbReference type="GO" id="GO:0005739">
    <property type="term" value="C:mitochondrion"/>
    <property type="evidence" value="ECO:0007669"/>
    <property type="project" value="TreeGrafter"/>
</dbReference>
<evidence type="ECO:0000256" key="10">
    <source>
        <dbReference type="ARBA" id="ARBA00048513"/>
    </source>
</evidence>
<evidence type="ECO:0000313" key="14">
    <source>
        <dbReference type="Proteomes" id="UP001431783"/>
    </source>
</evidence>
<protein>
    <recommendedName>
        <fullName evidence="7">sn-1-specific diacylglycerol lipase ABHD11</fullName>
        <ecNumber evidence="3">3.1.1.116</ecNumber>
    </recommendedName>
    <alternativeName>
        <fullName evidence="4">Alpha/beta hydrolase domain-containing protein 11</fullName>
    </alternativeName>
</protein>
<comment type="similarity">
    <text evidence="1">Belongs to the AB hydrolase superfamily.</text>
</comment>
<feature type="domain" description="AB hydrolase-1" evidence="12">
    <location>
        <begin position="53"/>
        <end position="294"/>
    </location>
</feature>
<dbReference type="AlphaFoldDB" id="A0AAW1TSH5"/>
<dbReference type="PANTHER" id="PTHR46118">
    <property type="entry name" value="PROTEIN ABHD11"/>
    <property type="match status" value="1"/>
</dbReference>
<dbReference type="EMBL" id="JARQZJ010000031">
    <property type="protein sequence ID" value="KAK9874452.1"/>
    <property type="molecule type" value="Genomic_DNA"/>
</dbReference>
<dbReference type="Proteomes" id="UP001431783">
    <property type="component" value="Unassembled WGS sequence"/>
</dbReference>
<dbReference type="GO" id="GO:0052689">
    <property type="term" value="F:carboxylic ester hydrolase activity"/>
    <property type="evidence" value="ECO:0007669"/>
    <property type="project" value="TreeGrafter"/>
</dbReference>
<dbReference type="InterPro" id="IPR000073">
    <property type="entry name" value="AB_hydrolase_1"/>
</dbReference>
<comment type="catalytic activity">
    <reaction evidence="11">
        <text>1-octadecanoyl-2-(5Z,8Z,11Z,14Z-eicosatetraenoyl)-sn-glycerol + H2O = 2-(5Z,8Z,11Z,14Z-eicosatetraenoyl)-glycerol + octadecanoate + H(+)</text>
        <dbReference type="Rhea" id="RHEA:38507"/>
        <dbReference type="ChEBI" id="CHEBI:15377"/>
        <dbReference type="ChEBI" id="CHEBI:15378"/>
        <dbReference type="ChEBI" id="CHEBI:25629"/>
        <dbReference type="ChEBI" id="CHEBI:52392"/>
        <dbReference type="ChEBI" id="CHEBI:75728"/>
    </reaction>
</comment>
<evidence type="ECO:0000256" key="7">
    <source>
        <dbReference type="ARBA" id="ARBA00044064"/>
    </source>
</evidence>
<evidence type="ECO:0000256" key="2">
    <source>
        <dbReference type="ARBA" id="ARBA00022801"/>
    </source>
</evidence>
<gene>
    <name evidence="13" type="ORF">WA026_002791</name>
</gene>
<comment type="catalytic activity">
    <reaction evidence="6">
        <text>a 1,3-diacyl-sn-glycerol + H2O = a 1-acyl-sn-glycerol + a fatty acid + H(+)</text>
        <dbReference type="Rhea" id="RHEA:38503"/>
        <dbReference type="ChEBI" id="CHEBI:15377"/>
        <dbReference type="ChEBI" id="CHEBI:15378"/>
        <dbReference type="ChEBI" id="CHEBI:28868"/>
        <dbReference type="ChEBI" id="CHEBI:64683"/>
        <dbReference type="ChEBI" id="CHEBI:77272"/>
    </reaction>
</comment>
<evidence type="ECO:0000256" key="1">
    <source>
        <dbReference type="ARBA" id="ARBA00008645"/>
    </source>
</evidence>
<dbReference type="PRINTS" id="PR00111">
    <property type="entry name" value="ABHYDROLASE"/>
</dbReference>
<evidence type="ECO:0000259" key="12">
    <source>
        <dbReference type="Pfam" id="PF00561"/>
    </source>
</evidence>
<dbReference type="EC" id="3.1.1.116" evidence="3"/>
<keyword evidence="14" id="KW-1185">Reference proteome</keyword>
<comment type="caution">
    <text evidence="13">The sequence shown here is derived from an EMBL/GenBank/DDBJ whole genome shotgun (WGS) entry which is preliminary data.</text>
</comment>
<dbReference type="InterPro" id="IPR029058">
    <property type="entry name" value="AB_hydrolase_fold"/>
</dbReference>
<dbReference type="Gene3D" id="3.40.50.1820">
    <property type="entry name" value="alpha/beta hydrolase"/>
    <property type="match status" value="1"/>
</dbReference>
<evidence type="ECO:0000256" key="4">
    <source>
        <dbReference type="ARBA" id="ARBA00042703"/>
    </source>
</evidence>
<dbReference type="InterPro" id="IPR000639">
    <property type="entry name" value="Epox_hydrolase-like"/>
</dbReference>